<dbReference type="OrthoDB" id="9791262at2"/>
<dbReference type="PANTHER" id="PTHR20883:SF48">
    <property type="entry name" value="ECTOINE DIOXYGENASE"/>
    <property type="match status" value="1"/>
</dbReference>
<protein>
    <submittedName>
        <fullName evidence="2">Phytanoyl-CoA dioxygenase (PhyH)</fullName>
    </submittedName>
</protein>
<evidence type="ECO:0000256" key="1">
    <source>
        <dbReference type="ARBA" id="ARBA00001954"/>
    </source>
</evidence>
<comment type="cofactor">
    <cofactor evidence="1">
        <name>Fe(2+)</name>
        <dbReference type="ChEBI" id="CHEBI:29033"/>
    </cofactor>
</comment>
<keyword evidence="2" id="KW-0223">Dioxygenase</keyword>
<dbReference type="EMBL" id="CP036275">
    <property type="protein sequence ID" value="QDU38052.1"/>
    <property type="molecule type" value="Genomic_DNA"/>
</dbReference>
<sequence length="264" mass="30220">MTCGVDSQVEVRTEFTSDERARFEADGFVVVRGLADHDLRTRMLAVTRDNLARLVEPLEFEADLQYPGAPEGRSAVGGRTVRRLKQAHSRDFVFTEWLQLPGLLNRLRQILGETVVCPLAHHNCIMTKEPAYSSDTGWHQDVRYWSFETPELVNAWLALGEECVDNGCLQVIPGTHRMTFERNRFDEELFFRTDLPENQNLIERRQYVELQPGDVLFFHARLFHSATRNRTDQTKYSVVFTFRGAGNGPNPGSRSASLPELILH</sequence>
<dbReference type="SUPFAM" id="SSF51197">
    <property type="entry name" value="Clavaminate synthase-like"/>
    <property type="match status" value="1"/>
</dbReference>
<dbReference type="Proteomes" id="UP000320496">
    <property type="component" value="Chromosome"/>
</dbReference>
<name>A0A517Z6D4_9PLAN</name>
<dbReference type="KEGG" id="mri:Mal4_23720"/>
<dbReference type="Pfam" id="PF05721">
    <property type="entry name" value="PhyH"/>
    <property type="match status" value="1"/>
</dbReference>
<keyword evidence="2" id="KW-0560">Oxidoreductase</keyword>
<accession>A0A517Z6D4</accession>
<dbReference type="AlphaFoldDB" id="A0A517Z6D4"/>
<keyword evidence="3" id="KW-1185">Reference proteome</keyword>
<dbReference type="Gene3D" id="2.60.120.620">
    <property type="entry name" value="q2cbj1_9rhob like domain"/>
    <property type="match status" value="1"/>
</dbReference>
<organism evidence="2 3">
    <name type="scientific">Maioricimonas rarisocia</name>
    <dbReference type="NCBI Taxonomy" id="2528026"/>
    <lineage>
        <taxon>Bacteria</taxon>
        <taxon>Pseudomonadati</taxon>
        <taxon>Planctomycetota</taxon>
        <taxon>Planctomycetia</taxon>
        <taxon>Planctomycetales</taxon>
        <taxon>Planctomycetaceae</taxon>
        <taxon>Maioricimonas</taxon>
    </lineage>
</organism>
<reference evidence="2 3" key="1">
    <citation type="submission" date="2019-02" db="EMBL/GenBank/DDBJ databases">
        <title>Deep-cultivation of Planctomycetes and their phenomic and genomic characterization uncovers novel biology.</title>
        <authorList>
            <person name="Wiegand S."/>
            <person name="Jogler M."/>
            <person name="Boedeker C."/>
            <person name="Pinto D."/>
            <person name="Vollmers J."/>
            <person name="Rivas-Marin E."/>
            <person name="Kohn T."/>
            <person name="Peeters S.H."/>
            <person name="Heuer A."/>
            <person name="Rast P."/>
            <person name="Oberbeckmann S."/>
            <person name="Bunk B."/>
            <person name="Jeske O."/>
            <person name="Meyerdierks A."/>
            <person name="Storesund J.E."/>
            <person name="Kallscheuer N."/>
            <person name="Luecker S."/>
            <person name="Lage O.M."/>
            <person name="Pohl T."/>
            <person name="Merkel B.J."/>
            <person name="Hornburger P."/>
            <person name="Mueller R.-W."/>
            <person name="Bruemmer F."/>
            <person name="Labrenz M."/>
            <person name="Spormann A.M."/>
            <person name="Op den Camp H."/>
            <person name="Overmann J."/>
            <person name="Amann R."/>
            <person name="Jetten M.S.M."/>
            <person name="Mascher T."/>
            <person name="Medema M.H."/>
            <person name="Devos D.P."/>
            <person name="Kaster A.-K."/>
            <person name="Ovreas L."/>
            <person name="Rohde M."/>
            <person name="Galperin M.Y."/>
            <person name="Jogler C."/>
        </authorList>
    </citation>
    <scope>NUCLEOTIDE SEQUENCE [LARGE SCALE GENOMIC DNA]</scope>
    <source>
        <strain evidence="2 3">Mal4</strain>
    </source>
</reference>
<evidence type="ECO:0000313" key="3">
    <source>
        <dbReference type="Proteomes" id="UP000320496"/>
    </source>
</evidence>
<dbReference type="GO" id="GO:0016706">
    <property type="term" value="F:2-oxoglutarate-dependent dioxygenase activity"/>
    <property type="evidence" value="ECO:0007669"/>
    <property type="project" value="UniProtKB-ARBA"/>
</dbReference>
<dbReference type="InterPro" id="IPR008775">
    <property type="entry name" value="Phytyl_CoA_dOase-like"/>
</dbReference>
<dbReference type="PANTHER" id="PTHR20883">
    <property type="entry name" value="PHYTANOYL-COA DIOXYGENASE DOMAIN CONTAINING 1"/>
    <property type="match status" value="1"/>
</dbReference>
<dbReference type="RefSeq" id="WP_145369375.1">
    <property type="nucleotide sequence ID" value="NZ_CP036275.1"/>
</dbReference>
<gene>
    <name evidence="2" type="ORF">Mal4_23720</name>
</gene>
<dbReference type="GO" id="GO:0005506">
    <property type="term" value="F:iron ion binding"/>
    <property type="evidence" value="ECO:0007669"/>
    <property type="project" value="UniProtKB-ARBA"/>
</dbReference>
<evidence type="ECO:0000313" key="2">
    <source>
        <dbReference type="EMBL" id="QDU38052.1"/>
    </source>
</evidence>
<proteinExistence type="predicted"/>